<dbReference type="OrthoDB" id="104711at2"/>
<dbReference type="GO" id="GO:0016717">
    <property type="term" value="F:oxidoreductase activity, acting on paired donors, with oxidation of a pair of donors resulting in the reduction of molecular oxygen to two molecules of water"/>
    <property type="evidence" value="ECO:0007669"/>
    <property type="project" value="TreeGrafter"/>
</dbReference>
<evidence type="ECO:0000313" key="3">
    <source>
        <dbReference type="EMBL" id="TSJ44812.1"/>
    </source>
</evidence>
<keyword evidence="4" id="KW-1185">Reference proteome</keyword>
<sequence>MSEIGSVKWKKRDLEHFFPTLKKRVDGYFSGNKIKKQGNSILYVKAFTLLTIYVAPFILLLTLQLPVIAQLLLWSLMGFALAGIGMSVMHDANHGAFSKNKILNYFMGHTLNLLGGSVCNWKMQHNVLHHTYTNVANMDEDIDDKLLMRFCPHSERKGYHRFQFIYVVFFYSILTLYWVTLKDFVQFIQYRKHQPFCEEKKSNWKKIIQIVSMKAIYFFTTLYLPIAIIGLPFGITIIGFLLMHAIAGFILALVFQLAHTVEGTSHPLPNAAGVIENDWAIHQMETTSNFARKSKWISWYVGGLNFQVEHHLFPYISHIHYPEIAKIVKETAEEFGVTYLENKTLMGAVNSHFSFLYQLGKPEY</sequence>
<dbReference type="Proteomes" id="UP000316008">
    <property type="component" value="Unassembled WGS sequence"/>
</dbReference>
<name>A0A556MY28_9FLAO</name>
<organism evidence="3 4">
    <name type="scientific">Fluviicola chungangensis</name>
    <dbReference type="NCBI Taxonomy" id="2597671"/>
    <lineage>
        <taxon>Bacteria</taxon>
        <taxon>Pseudomonadati</taxon>
        <taxon>Bacteroidota</taxon>
        <taxon>Flavobacteriia</taxon>
        <taxon>Flavobacteriales</taxon>
        <taxon>Crocinitomicaceae</taxon>
        <taxon>Fluviicola</taxon>
    </lineage>
</organism>
<dbReference type="PANTHER" id="PTHR19353">
    <property type="entry name" value="FATTY ACID DESATURASE 2"/>
    <property type="match status" value="1"/>
</dbReference>
<feature type="transmembrane region" description="Helical" evidence="1">
    <location>
        <begin position="215"/>
        <end position="235"/>
    </location>
</feature>
<dbReference type="PIRSF" id="PIRSF015921">
    <property type="entry name" value="FA_sphinglp_des"/>
    <property type="match status" value="1"/>
</dbReference>
<reference evidence="3 4" key="1">
    <citation type="submission" date="2019-07" db="EMBL/GenBank/DDBJ databases">
        <authorList>
            <person name="Huq M.A."/>
        </authorList>
    </citation>
    <scope>NUCLEOTIDE SEQUENCE [LARGE SCALE GENOMIC DNA]</scope>
    <source>
        <strain evidence="3 4">MAH-3</strain>
    </source>
</reference>
<dbReference type="GO" id="GO:0016020">
    <property type="term" value="C:membrane"/>
    <property type="evidence" value="ECO:0007669"/>
    <property type="project" value="TreeGrafter"/>
</dbReference>
<dbReference type="PANTHER" id="PTHR19353:SF19">
    <property type="entry name" value="DELTA(5) FATTY ACID DESATURASE C-RELATED"/>
    <property type="match status" value="1"/>
</dbReference>
<feature type="transmembrane region" description="Helical" evidence="1">
    <location>
        <begin position="42"/>
        <end position="65"/>
    </location>
</feature>
<dbReference type="GO" id="GO:0008610">
    <property type="term" value="P:lipid biosynthetic process"/>
    <property type="evidence" value="ECO:0007669"/>
    <property type="project" value="UniProtKB-ARBA"/>
</dbReference>
<feature type="transmembrane region" description="Helical" evidence="1">
    <location>
        <begin position="162"/>
        <end position="181"/>
    </location>
</feature>
<dbReference type="RefSeq" id="WP_144332926.1">
    <property type="nucleotide sequence ID" value="NZ_VLPL01000004.1"/>
</dbReference>
<feature type="transmembrane region" description="Helical" evidence="1">
    <location>
        <begin position="71"/>
        <end position="90"/>
    </location>
</feature>
<protein>
    <submittedName>
        <fullName evidence="3">Acyl-CoA desaturase</fullName>
    </submittedName>
</protein>
<comment type="caution">
    <text evidence="3">The sequence shown here is derived from an EMBL/GenBank/DDBJ whole genome shotgun (WGS) entry which is preliminary data.</text>
</comment>
<accession>A0A556MY28</accession>
<dbReference type="CDD" id="cd03506">
    <property type="entry name" value="Delta6-FADS-like"/>
    <property type="match status" value="1"/>
</dbReference>
<feature type="transmembrane region" description="Helical" evidence="1">
    <location>
        <begin position="241"/>
        <end position="258"/>
    </location>
</feature>
<keyword evidence="1" id="KW-1133">Transmembrane helix</keyword>
<dbReference type="InterPro" id="IPR012171">
    <property type="entry name" value="Fatty_acid_desaturase"/>
</dbReference>
<dbReference type="Pfam" id="PF00487">
    <property type="entry name" value="FA_desaturase"/>
    <property type="match status" value="1"/>
</dbReference>
<feature type="transmembrane region" description="Helical" evidence="1">
    <location>
        <begin position="102"/>
        <end position="123"/>
    </location>
</feature>
<dbReference type="EMBL" id="VLPL01000004">
    <property type="protein sequence ID" value="TSJ44812.1"/>
    <property type="molecule type" value="Genomic_DNA"/>
</dbReference>
<evidence type="ECO:0000313" key="4">
    <source>
        <dbReference type="Proteomes" id="UP000316008"/>
    </source>
</evidence>
<keyword evidence="1" id="KW-0812">Transmembrane</keyword>
<dbReference type="InterPro" id="IPR005804">
    <property type="entry name" value="FA_desaturase_dom"/>
</dbReference>
<feature type="domain" description="Fatty acid desaturase" evidence="2">
    <location>
        <begin position="69"/>
        <end position="340"/>
    </location>
</feature>
<gene>
    <name evidence="3" type="ORF">FO442_09435</name>
</gene>
<dbReference type="AlphaFoldDB" id="A0A556MY28"/>
<evidence type="ECO:0000256" key="1">
    <source>
        <dbReference type="SAM" id="Phobius"/>
    </source>
</evidence>
<evidence type="ECO:0000259" key="2">
    <source>
        <dbReference type="Pfam" id="PF00487"/>
    </source>
</evidence>
<keyword evidence="1" id="KW-0472">Membrane</keyword>
<proteinExistence type="predicted"/>